<sequence>MGESQWLNLSELVDQDVNTEDARSSALVLAEALLRAELQRLVLAEPGRALELVGRFVQAMHAEALVAVDAARRSGVGFENIGRALSLLEDSGIILLQAAAVLLGLPAASRAAEAEMLVALRADEADSREPGDEIAALPPQRDVWAEAVERFREGTGGRRVVLPFH</sequence>
<proteinExistence type="predicted"/>
<evidence type="ECO:0000313" key="1">
    <source>
        <dbReference type="EMBL" id="MBB4929093.1"/>
    </source>
</evidence>
<evidence type="ECO:0000313" key="2">
    <source>
        <dbReference type="Proteomes" id="UP000540506"/>
    </source>
</evidence>
<dbReference type="EMBL" id="JACHJV010000004">
    <property type="protein sequence ID" value="MBB4929093.1"/>
    <property type="molecule type" value="Genomic_DNA"/>
</dbReference>
<dbReference type="AlphaFoldDB" id="A0A7W7RCI4"/>
<dbReference type="Proteomes" id="UP000540506">
    <property type="component" value="Unassembled WGS sequence"/>
</dbReference>
<accession>A0A7W7RCI4</accession>
<reference evidence="1 2" key="1">
    <citation type="submission" date="2020-08" db="EMBL/GenBank/DDBJ databases">
        <title>Sequencing the genomes of 1000 actinobacteria strains.</title>
        <authorList>
            <person name="Klenk H.-P."/>
        </authorList>
    </citation>
    <scope>NUCLEOTIDE SEQUENCE [LARGE SCALE GENOMIC DNA]</scope>
    <source>
        <strain evidence="1 2">DSM 41654</strain>
    </source>
</reference>
<gene>
    <name evidence="1" type="ORF">FHR34_008192</name>
</gene>
<organism evidence="1 2">
    <name type="scientific">Kitasatospora kifunensis</name>
    <name type="common">Streptomyces kifunensis</name>
    <dbReference type="NCBI Taxonomy" id="58351"/>
    <lineage>
        <taxon>Bacteria</taxon>
        <taxon>Bacillati</taxon>
        <taxon>Actinomycetota</taxon>
        <taxon>Actinomycetes</taxon>
        <taxon>Kitasatosporales</taxon>
        <taxon>Streptomycetaceae</taxon>
        <taxon>Kitasatospora</taxon>
    </lineage>
</organism>
<dbReference type="RefSeq" id="WP_184947103.1">
    <property type="nucleotide sequence ID" value="NZ_JACHJV010000004.1"/>
</dbReference>
<name>A0A7W7RCI4_KITKI</name>
<protein>
    <submittedName>
        <fullName evidence="1">Uncharacterized protein</fullName>
    </submittedName>
</protein>
<keyword evidence="2" id="KW-1185">Reference proteome</keyword>
<comment type="caution">
    <text evidence="1">The sequence shown here is derived from an EMBL/GenBank/DDBJ whole genome shotgun (WGS) entry which is preliminary data.</text>
</comment>